<organism evidence="2 3">
    <name type="scientific">Mucilaginibacter humi</name>
    <dbReference type="NCBI Taxonomy" id="2732510"/>
    <lineage>
        <taxon>Bacteria</taxon>
        <taxon>Pseudomonadati</taxon>
        <taxon>Bacteroidota</taxon>
        <taxon>Sphingobacteriia</taxon>
        <taxon>Sphingobacteriales</taxon>
        <taxon>Sphingobacteriaceae</taxon>
        <taxon>Mucilaginibacter</taxon>
    </lineage>
</organism>
<feature type="domain" description="Secretion system C-terminal sorting" evidence="1">
    <location>
        <begin position="17"/>
        <end position="86"/>
    </location>
</feature>
<evidence type="ECO:0000313" key="2">
    <source>
        <dbReference type="EMBL" id="NNU33768.1"/>
    </source>
</evidence>
<reference evidence="2 3" key="1">
    <citation type="submission" date="2020-05" db="EMBL/GenBank/DDBJ databases">
        <authorList>
            <person name="Khan S.A."/>
            <person name="Jeon C.O."/>
            <person name="Chun B.H."/>
        </authorList>
    </citation>
    <scope>NUCLEOTIDE SEQUENCE [LARGE SCALE GENOMIC DNA]</scope>
    <source>
        <strain evidence="2 3">S1162</strain>
    </source>
</reference>
<dbReference type="InterPro" id="IPR026444">
    <property type="entry name" value="Secre_tail"/>
</dbReference>
<dbReference type="Proteomes" id="UP000566071">
    <property type="component" value="Unassembled WGS sequence"/>
</dbReference>
<dbReference type="Gene3D" id="2.60.120.380">
    <property type="match status" value="1"/>
</dbReference>
<proteinExistence type="predicted"/>
<keyword evidence="3" id="KW-1185">Reference proteome</keyword>
<protein>
    <submittedName>
        <fullName evidence="2">T9SS type A sorting domain-containing protein</fullName>
    </submittedName>
</protein>
<comment type="caution">
    <text evidence="2">The sequence shown here is derived from an EMBL/GenBank/DDBJ whole genome shotgun (WGS) entry which is preliminary data.</text>
</comment>
<name>A0ABX1W2D5_9SPHI</name>
<dbReference type="NCBIfam" id="TIGR04183">
    <property type="entry name" value="Por_Secre_tail"/>
    <property type="match status" value="1"/>
</dbReference>
<dbReference type="EMBL" id="JABFCR010000020">
    <property type="protein sequence ID" value="NNU33768.1"/>
    <property type="molecule type" value="Genomic_DNA"/>
</dbReference>
<evidence type="ECO:0000259" key="1">
    <source>
        <dbReference type="Pfam" id="PF18962"/>
    </source>
</evidence>
<evidence type="ECO:0000313" key="3">
    <source>
        <dbReference type="Proteomes" id="UP000566071"/>
    </source>
</evidence>
<dbReference type="RefSeq" id="WP_175269456.1">
    <property type="nucleotide sequence ID" value="NZ_JABFCR010000020.1"/>
</dbReference>
<accession>A0ABX1W2D5</accession>
<gene>
    <name evidence="2" type="ORF">HK413_05770</name>
</gene>
<sequence>MYADNVVNNITANLISVYPNPVKSMLNLTVTPATTATANYKITITNTTGSLIKSSTSNNPTWQGDVSALSPGTYFIQVTNIISNTVTGKSTFIKM</sequence>
<dbReference type="Pfam" id="PF18962">
    <property type="entry name" value="Por_Secre_tail"/>
    <property type="match status" value="1"/>
</dbReference>